<name>A0A1E3PA51_WICAA</name>
<dbReference type="PROSITE" id="PS00028">
    <property type="entry name" value="ZINC_FINGER_C2H2_1"/>
    <property type="match status" value="2"/>
</dbReference>
<evidence type="ECO:0000313" key="11">
    <source>
        <dbReference type="EMBL" id="ODQ62283.1"/>
    </source>
</evidence>
<dbReference type="InterPro" id="IPR036236">
    <property type="entry name" value="Znf_C2H2_sf"/>
</dbReference>
<dbReference type="GO" id="GO:0000433">
    <property type="term" value="P:carbon catabolite repression of transcription from RNA polymerase II promoter by glucose"/>
    <property type="evidence" value="ECO:0007669"/>
    <property type="project" value="TreeGrafter"/>
</dbReference>
<evidence type="ECO:0000256" key="1">
    <source>
        <dbReference type="ARBA" id="ARBA00004123"/>
    </source>
</evidence>
<sequence>SNSTTNINEAGKKPKKTHSCPLCAAVFQRPEHVKRHMRSHSSEKPYECDEPNCGKRFNRGDNLKAHLRKIHHR</sequence>
<dbReference type="STRING" id="683960.A0A1E3PA51"/>
<evidence type="ECO:0000256" key="7">
    <source>
        <dbReference type="ARBA" id="ARBA00023163"/>
    </source>
</evidence>
<protein>
    <recommendedName>
        <fullName evidence="10">C2H2-type domain-containing protein</fullName>
    </recommendedName>
</protein>
<keyword evidence="3" id="KW-0677">Repeat</keyword>
<comment type="subcellular location">
    <subcellularLocation>
        <location evidence="1">Nucleus</location>
    </subcellularLocation>
</comment>
<evidence type="ECO:0000313" key="12">
    <source>
        <dbReference type="Proteomes" id="UP000094112"/>
    </source>
</evidence>
<dbReference type="PROSITE" id="PS50157">
    <property type="entry name" value="ZINC_FINGER_C2H2_2"/>
    <property type="match status" value="2"/>
</dbReference>
<dbReference type="GO" id="GO:0000978">
    <property type="term" value="F:RNA polymerase II cis-regulatory region sequence-specific DNA binding"/>
    <property type="evidence" value="ECO:0007669"/>
    <property type="project" value="TreeGrafter"/>
</dbReference>
<dbReference type="RefSeq" id="XP_019041490.1">
    <property type="nucleotide sequence ID" value="XM_019180924.1"/>
</dbReference>
<dbReference type="GO" id="GO:0005634">
    <property type="term" value="C:nucleus"/>
    <property type="evidence" value="ECO:0007669"/>
    <property type="project" value="UniProtKB-SubCell"/>
</dbReference>
<keyword evidence="4 9" id="KW-0863">Zinc-finger</keyword>
<dbReference type="PANTHER" id="PTHR47428">
    <property type="entry name" value="REGULATORY PROTEIN MIG1-RELATED"/>
    <property type="match status" value="1"/>
</dbReference>
<keyword evidence="12" id="KW-1185">Reference proteome</keyword>
<dbReference type="AlphaFoldDB" id="A0A1E3PA51"/>
<feature type="domain" description="C2H2-type" evidence="10">
    <location>
        <begin position="18"/>
        <end position="45"/>
    </location>
</feature>
<evidence type="ECO:0000256" key="8">
    <source>
        <dbReference type="ARBA" id="ARBA00023242"/>
    </source>
</evidence>
<dbReference type="GO" id="GO:0008270">
    <property type="term" value="F:zinc ion binding"/>
    <property type="evidence" value="ECO:0007669"/>
    <property type="project" value="UniProtKB-KW"/>
</dbReference>
<feature type="non-terminal residue" evidence="11">
    <location>
        <position position="1"/>
    </location>
</feature>
<dbReference type="GeneID" id="30198170"/>
<dbReference type="Gene3D" id="3.30.160.60">
    <property type="entry name" value="Classic Zinc Finger"/>
    <property type="match status" value="2"/>
</dbReference>
<dbReference type="Proteomes" id="UP000094112">
    <property type="component" value="Unassembled WGS sequence"/>
</dbReference>
<dbReference type="OrthoDB" id="654211at2759"/>
<feature type="domain" description="C2H2-type" evidence="10">
    <location>
        <begin position="46"/>
        <end position="73"/>
    </location>
</feature>
<organism evidence="11 12">
    <name type="scientific">Wickerhamomyces anomalus (strain ATCC 58044 / CBS 1984 / NCYC 433 / NRRL Y-366-8)</name>
    <name type="common">Yeast</name>
    <name type="synonym">Hansenula anomala</name>
    <dbReference type="NCBI Taxonomy" id="683960"/>
    <lineage>
        <taxon>Eukaryota</taxon>
        <taxon>Fungi</taxon>
        <taxon>Dikarya</taxon>
        <taxon>Ascomycota</taxon>
        <taxon>Saccharomycotina</taxon>
        <taxon>Saccharomycetes</taxon>
        <taxon>Phaffomycetales</taxon>
        <taxon>Wickerhamomycetaceae</taxon>
        <taxon>Wickerhamomyces</taxon>
    </lineage>
</organism>
<evidence type="ECO:0000256" key="4">
    <source>
        <dbReference type="ARBA" id="ARBA00022771"/>
    </source>
</evidence>
<evidence type="ECO:0000256" key="2">
    <source>
        <dbReference type="ARBA" id="ARBA00022723"/>
    </source>
</evidence>
<keyword evidence="2" id="KW-0479">Metal-binding</keyword>
<keyword evidence="6" id="KW-0805">Transcription regulation</keyword>
<evidence type="ECO:0000259" key="10">
    <source>
        <dbReference type="PROSITE" id="PS50157"/>
    </source>
</evidence>
<evidence type="ECO:0000256" key="9">
    <source>
        <dbReference type="PROSITE-ProRule" id="PRU00042"/>
    </source>
</evidence>
<gene>
    <name evidence="11" type="ORF">WICANDRAFT_22010</name>
</gene>
<dbReference type="PANTHER" id="PTHR47428:SF2">
    <property type="entry name" value="ZINC FINGER PROTEIN RSV1"/>
    <property type="match status" value="1"/>
</dbReference>
<feature type="non-terminal residue" evidence="11">
    <location>
        <position position="73"/>
    </location>
</feature>
<dbReference type="GO" id="GO:0005737">
    <property type="term" value="C:cytoplasm"/>
    <property type="evidence" value="ECO:0007669"/>
    <property type="project" value="TreeGrafter"/>
</dbReference>
<dbReference type="SMART" id="SM00355">
    <property type="entry name" value="ZnF_C2H2"/>
    <property type="match status" value="2"/>
</dbReference>
<keyword evidence="8" id="KW-0539">Nucleus</keyword>
<keyword evidence="7" id="KW-0804">Transcription</keyword>
<reference evidence="11 12" key="1">
    <citation type="journal article" date="2016" name="Proc. Natl. Acad. Sci. U.S.A.">
        <title>Comparative genomics of biotechnologically important yeasts.</title>
        <authorList>
            <person name="Riley R."/>
            <person name="Haridas S."/>
            <person name="Wolfe K.H."/>
            <person name="Lopes M.R."/>
            <person name="Hittinger C.T."/>
            <person name="Goeker M."/>
            <person name="Salamov A.A."/>
            <person name="Wisecaver J.H."/>
            <person name="Long T.M."/>
            <person name="Calvey C.H."/>
            <person name="Aerts A.L."/>
            <person name="Barry K.W."/>
            <person name="Choi C."/>
            <person name="Clum A."/>
            <person name="Coughlan A.Y."/>
            <person name="Deshpande S."/>
            <person name="Douglass A.P."/>
            <person name="Hanson S.J."/>
            <person name="Klenk H.-P."/>
            <person name="LaButti K.M."/>
            <person name="Lapidus A."/>
            <person name="Lindquist E.A."/>
            <person name="Lipzen A.M."/>
            <person name="Meier-Kolthoff J.P."/>
            <person name="Ohm R.A."/>
            <person name="Otillar R.P."/>
            <person name="Pangilinan J.L."/>
            <person name="Peng Y."/>
            <person name="Rokas A."/>
            <person name="Rosa C.A."/>
            <person name="Scheuner C."/>
            <person name="Sibirny A.A."/>
            <person name="Slot J.C."/>
            <person name="Stielow J.B."/>
            <person name="Sun H."/>
            <person name="Kurtzman C.P."/>
            <person name="Blackwell M."/>
            <person name="Grigoriev I.V."/>
            <person name="Jeffries T.W."/>
        </authorList>
    </citation>
    <scope>NUCLEOTIDE SEQUENCE [LARGE SCALE GENOMIC DNA]</scope>
    <source>
        <strain evidence="12">ATCC 58044 / CBS 1984 / NCYC 433 / NRRL Y-366-8</strain>
    </source>
</reference>
<dbReference type="EMBL" id="KV454208">
    <property type="protein sequence ID" value="ODQ62283.1"/>
    <property type="molecule type" value="Genomic_DNA"/>
</dbReference>
<accession>A0A1E3PA51</accession>
<keyword evidence="5" id="KW-0862">Zinc</keyword>
<evidence type="ECO:0000256" key="3">
    <source>
        <dbReference type="ARBA" id="ARBA00022737"/>
    </source>
</evidence>
<proteinExistence type="predicted"/>
<dbReference type="SUPFAM" id="SSF57667">
    <property type="entry name" value="beta-beta-alpha zinc fingers"/>
    <property type="match status" value="1"/>
</dbReference>
<dbReference type="InterPro" id="IPR051007">
    <property type="entry name" value="creA/MIG_C2H2-ZnF"/>
</dbReference>
<dbReference type="Pfam" id="PF00096">
    <property type="entry name" value="zf-C2H2"/>
    <property type="match status" value="2"/>
</dbReference>
<dbReference type="FunFam" id="3.30.160.60:FF:002343">
    <property type="entry name" value="Zinc finger protein 33A"/>
    <property type="match status" value="1"/>
</dbReference>
<dbReference type="InterPro" id="IPR013087">
    <property type="entry name" value="Znf_C2H2_type"/>
</dbReference>
<evidence type="ECO:0000256" key="6">
    <source>
        <dbReference type="ARBA" id="ARBA00023015"/>
    </source>
</evidence>
<evidence type="ECO:0000256" key="5">
    <source>
        <dbReference type="ARBA" id="ARBA00022833"/>
    </source>
</evidence>